<dbReference type="CDD" id="cd22209">
    <property type="entry name" value="EMC10"/>
    <property type="match status" value="1"/>
</dbReference>
<keyword evidence="3" id="KW-1185">Reference proteome</keyword>
<evidence type="ECO:0000313" key="2">
    <source>
        <dbReference type="EMBL" id="ORY53500.1"/>
    </source>
</evidence>
<evidence type="ECO:0000313" key="3">
    <source>
        <dbReference type="Proteomes" id="UP000193642"/>
    </source>
</evidence>
<dbReference type="Pfam" id="PF21203">
    <property type="entry name" value="ECM10"/>
    <property type="match status" value="1"/>
</dbReference>
<organism evidence="2 3">
    <name type="scientific">Rhizoclosmatium globosum</name>
    <dbReference type="NCBI Taxonomy" id="329046"/>
    <lineage>
        <taxon>Eukaryota</taxon>
        <taxon>Fungi</taxon>
        <taxon>Fungi incertae sedis</taxon>
        <taxon>Chytridiomycota</taxon>
        <taxon>Chytridiomycota incertae sedis</taxon>
        <taxon>Chytridiomycetes</taxon>
        <taxon>Chytridiales</taxon>
        <taxon>Chytriomycetaceae</taxon>
        <taxon>Rhizoclosmatium</taxon>
    </lineage>
</organism>
<dbReference type="EMBL" id="MCGO01000001">
    <property type="protein sequence ID" value="ORY53500.1"/>
    <property type="molecule type" value="Genomic_DNA"/>
</dbReference>
<accession>A0A1Y2D2L8</accession>
<dbReference type="OrthoDB" id="1894652at2759"/>
<keyword evidence="1" id="KW-0732">Signal</keyword>
<feature type="signal peptide" evidence="1">
    <location>
        <begin position="1"/>
        <end position="19"/>
    </location>
</feature>
<gene>
    <name evidence="2" type="ORF">BCR33DRAFT_710918</name>
</gene>
<dbReference type="PANTHER" id="PTHR39219">
    <property type="entry name" value="ER MEMBRANE PROTEIN COMPLEX SUBUNIT 10"/>
    <property type="match status" value="1"/>
</dbReference>
<evidence type="ECO:0008006" key="4">
    <source>
        <dbReference type="Google" id="ProtNLM"/>
    </source>
</evidence>
<feature type="chain" id="PRO_5012530887" description="ER membrane protein complex subunit 10" evidence="1">
    <location>
        <begin position="20"/>
        <end position="202"/>
    </location>
</feature>
<comment type="caution">
    <text evidence="2">The sequence shown here is derived from an EMBL/GenBank/DDBJ whole genome shotgun (WGS) entry which is preliminary data.</text>
</comment>
<dbReference type="PANTHER" id="PTHR39219:SF1">
    <property type="entry name" value="ER MEMBRANE PROTEIN COMPLEX SUBUNIT 10"/>
    <property type="match status" value="1"/>
</dbReference>
<evidence type="ECO:0000256" key="1">
    <source>
        <dbReference type="SAM" id="SignalP"/>
    </source>
</evidence>
<sequence>MQLPILTLLFASFAVFVSAANHFQVLHAVGDSPFTVRGLITQLEKKTGSTGARYENYEGLDLSPITSAPADESTLYHIKIVQGQLELSSSIRLCHLQKAQLVDMITVHVDQTGVPFHVDYAVESKDGSCGNIKKVAVAAKNGFKTKAVFGKTHDGARPRLDQMTAETVTGKTEEKSFLQKYWYYILPIVVILALTGGEEPKK</sequence>
<name>A0A1Y2D2L8_9FUNG</name>
<dbReference type="AlphaFoldDB" id="A0A1Y2D2L8"/>
<dbReference type="STRING" id="329046.A0A1Y2D2L8"/>
<protein>
    <recommendedName>
        <fullName evidence="4">ER membrane protein complex subunit 10</fullName>
    </recommendedName>
</protein>
<proteinExistence type="predicted"/>
<reference evidence="2 3" key="1">
    <citation type="submission" date="2016-07" db="EMBL/GenBank/DDBJ databases">
        <title>Pervasive Adenine N6-methylation of Active Genes in Fungi.</title>
        <authorList>
            <consortium name="DOE Joint Genome Institute"/>
            <person name="Mondo S.J."/>
            <person name="Dannebaum R.O."/>
            <person name="Kuo R.C."/>
            <person name="Labutti K."/>
            <person name="Haridas S."/>
            <person name="Kuo A."/>
            <person name="Salamov A."/>
            <person name="Ahrendt S.R."/>
            <person name="Lipzen A."/>
            <person name="Sullivan W."/>
            <person name="Andreopoulos W.B."/>
            <person name="Clum A."/>
            <person name="Lindquist E."/>
            <person name="Daum C."/>
            <person name="Ramamoorthy G.K."/>
            <person name="Gryganskyi A."/>
            <person name="Culley D."/>
            <person name="Magnuson J.K."/>
            <person name="James T.Y."/>
            <person name="O'Malley M.A."/>
            <person name="Stajich J.E."/>
            <person name="Spatafora J.W."/>
            <person name="Visel A."/>
            <person name="Grigoriev I.V."/>
        </authorList>
    </citation>
    <scope>NUCLEOTIDE SEQUENCE [LARGE SCALE GENOMIC DNA]</scope>
    <source>
        <strain evidence="2 3">JEL800</strain>
    </source>
</reference>
<dbReference type="Proteomes" id="UP000193642">
    <property type="component" value="Unassembled WGS sequence"/>
</dbReference>